<dbReference type="EMBL" id="VNJI01000009">
    <property type="protein sequence ID" value="TVY10271.1"/>
    <property type="molecule type" value="Genomic_DNA"/>
</dbReference>
<evidence type="ECO:0000313" key="2">
    <source>
        <dbReference type="Proteomes" id="UP000317036"/>
    </source>
</evidence>
<name>A0A559KDR9_9BACL</name>
<organism evidence="1 2">
    <name type="scientific">Paenibacillus cremeus</name>
    <dbReference type="NCBI Taxonomy" id="2163881"/>
    <lineage>
        <taxon>Bacteria</taxon>
        <taxon>Bacillati</taxon>
        <taxon>Bacillota</taxon>
        <taxon>Bacilli</taxon>
        <taxon>Bacillales</taxon>
        <taxon>Paenibacillaceae</taxon>
        <taxon>Paenibacillus</taxon>
    </lineage>
</organism>
<dbReference type="Proteomes" id="UP000317036">
    <property type="component" value="Unassembled WGS sequence"/>
</dbReference>
<dbReference type="AlphaFoldDB" id="A0A559KDR9"/>
<evidence type="ECO:0000313" key="1">
    <source>
        <dbReference type="EMBL" id="TVY10271.1"/>
    </source>
</evidence>
<reference evidence="1 2" key="1">
    <citation type="submission" date="2019-07" db="EMBL/GenBank/DDBJ databases">
        <authorList>
            <person name="Kim J."/>
        </authorList>
    </citation>
    <scope>NUCLEOTIDE SEQUENCE [LARGE SCALE GENOMIC DNA]</scope>
    <source>
        <strain evidence="1 2">JC52</strain>
    </source>
</reference>
<proteinExistence type="predicted"/>
<comment type="caution">
    <text evidence="1">The sequence shown here is derived from an EMBL/GenBank/DDBJ whole genome shotgun (WGS) entry which is preliminary data.</text>
</comment>
<sequence>MSMPQIIRAGSGKSKDEVSLVDNEHFGDRETRELAYGALQDDELKYEEAFEESDEPLTEQELRDQEQFETMQRAALFVKSAFPDQIDYFDPETGEII</sequence>
<gene>
    <name evidence="1" type="ORF">FPZ49_09420</name>
</gene>
<accession>A0A559KDR9</accession>
<protein>
    <submittedName>
        <fullName evidence="1">Uncharacterized protein</fullName>
    </submittedName>
</protein>
<keyword evidence="2" id="KW-1185">Reference proteome</keyword>